<evidence type="ECO:0000256" key="4">
    <source>
        <dbReference type="ARBA" id="ARBA00022801"/>
    </source>
</evidence>
<dbReference type="GO" id="GO:0004722">
    <property type="term" value="F:protein serine/threonine phosphatase activity"/>
    <property type="evidence" value="ECO:0007669"/>
    <property type="project" value="UniProtKB-EC"/>
</dbReference>
<sequence length="277" mass="31436">MSRVFKLIVSSGAAGCVVYATAHFKSINFPRSQTTAIAATVTPCPTWDSNWDKRDPVMLIPPSKLNGDVKSQEYKDLIKQHTATAKRRLIFIRHGQYNIQNKDDKLRTLTTLGQEQAVYTGIRLRELGIDFDRFIESSMTRAIETSDLIRQQLKQNDVERTDLLREGSPISPEPPFRHWRSEVSTYTDHPRIEAAFRKFVHRADVTQTKDSNEVIVCHANVIRYIVCRALQIPPEAWLRISLKHGSLTCLTIFPDGHVTLTSLGEAGHIPVDKMSVE</sequence>
<dbReference type="InParanoid" id="H2YDT0"/>
<dbReference type="InterPro" id="IPR051021">
    <property type="entry name" value="Mito_Ser/Thr_phosphatase"/>
</dbReference>
<dbReference type="eggNOG" id="KOG4609">
    <property type="taxonomic scope" value="Eukaryota"/>
</dbReference>
<reference evidence="9" key="2">
    <citation type="submission" date="2025-08" db="UniProtKB">
        <authorList>
            <consortium name="Ensembl"/>
        </authorList>
    </citation>
    <scope>IDENTIFICATION</scope>
</reference>
<dbReference type="SUPFAM" id="SSF53254">
    <property type="entry name" value="Phosphoglycerate mutase-like"/>
    <property type="match status" value="1"/>
</dbReference>
<dbReference type="OMA" id="MPMEMIT"/>
<dbReference type="PANTHER" id="PTHR20935">
    <property type="entry name" value="PHOSPHOGLYCERATE MUTASE-RELATED"/>
    <property type="match status" value="1"/>
</dbReference>
<feature type="binding site" evidence="8">
    <location>
        <position position="141"/>
    </location>
    <ligand>
        <name>substrate</name>
    </ligand>
</feature>
<dbReference type="EC" id="3.1.3.16" evidence="2"/>
<evidence type="ECO:0000256" key="1">
    <source>
        <dbReference type="ARBA" id="ARBA00006717"/>
    </source>
</evidence>
<evidence type="ECO:0000256" key="8">
    <source>
        <dbReference type="PIRSR" id="PIRSR613078-2"/>
    </source>
</evidence>
<dbReference type="GO" id="GO:0005739">
    <property type="term" value="C:mitochondrion"/>
    <property type="evidence" value="ECO:0007669"/>
    <property type="project" value="TreeGrafter"/>
</dbReference>
<name>H2YDT0_CIOSA</name>
<reference evidence="9" key="3">
    <citation type="submission" date="2025-09" db="UniProtKB">
        <authorList>
            <consortium name="Ensembl"/>
        </authorList>
    </citation>
    <scope>IDENTIFICATION</scope>
</reference>
<dbReference type="SMART" id="SM00855">
    <property type="entry name" value="PGAM"/>
    <property type="match status" value="1"/>
</dbReference>
<accession>H2YDT0</accession>
<reference evidence="10" key="1">
    <citation type="submission" date="2003-08" db="EMBL/GenBank/DDBJ databases">
        <authorList>
            <person name="Birren B."/>
            <person name="Nusbaum C."/>
            <person name="Abebe A."/>
            <person name="Abouelleil A."/>
            <person name="Adekoya E."/>
            <person name="Ait-zahra M."/>
            <person name="Allen N."/>
            <person name="Allen T."/>
            <person name="An P."/>
            <person name="Anderson M."/>
            <person name="Anderson S."/>
            <person name="Arachchi H."/>
            <person name="Armbruster J."/>
            <person name="Bachantsang P."/>
            <person name="Baldwin J."/>
            <person name="Barry A."/>
            <person name="Bayul T."/>
            <person name="Blitshsteyn B."/>
            <person name="Bloom T."/>
            <person name="Blye J."/>
            <person name="Boguslavskiy L."/>
            <person name="Borowsky M."/>
            <person name="Boukhgalter B."/>
            <person name="Brunache A."/>
            <person name="Butler J."/>
            <person name="Calixte N."/>
            <person name="Calvo S."/>
            <person name="Camarata J."/>
            <person name="Campo K."/>
            <person name="Chang J."/>
            <person name="Cheshatsang Y."/>
            <person name="Citroen M."/>
            <person name="Collymore A."/>
            <person name="Considine T."/>
            <person name="Cook A."/>
            <person name="Cooke P."/>
            <person name="Corum B."/>
            <person name="Cuomo C."/>
            <person name="David R."/>
            <person name="Dawoe T."/>
            <person name="Degray S."/>
            <person name="Dodge S."/>
            <person name="Dooley K."/>
            <person name="Dorje P."/>
            <person name="Dorjee K."/>
            <person name="Dorris L."/>
            <person name="Duffey N."/>
            <person name="Dupes A."/>
            <person name="Elkins T."/>
            <person name="Engels R."/>
            <person name="Erickson J."/>
            <person name="Farina A."/>
            <person name="Faro S."/>
            <person name="Ferreira P."/>
            <person name="Fischer H."/>
            <person name="Fitzgerald M."/>
            <person name="Foley K."/>
            <person name="Gage D."/>
            <person name="Galagan J."/>
            <person name="Gearin G."/>
            <person name="Gnerre S."/>
            <person name="Gnirke A."/>
            <person name="Goyette A."/>
            <person name="Graham J."/>
            <person name="Grandbois E."/>
            <person name="Gyaltsen K."/>
            <person name="Hafez N."/>
            <person name="Hagopian D."/>
            <person name="Hagos B."/>
            <person name="Hall J."/>
            <person name="Hatcher B."/>
            <person name="Heller A."/>
            <person name="Higgins H."/>
            <person name="Honan T."/>
            <person name="Horn A."/>
            <person name="Houde N."/>
            <person name="Hughes L."/>
            <person name="Hulme W."/>
            <person name="Husby E."/>
            <person name="Iliev I."/>
            <person name="Jaffe D."/>
            <person name="Jones C."/>
            <person name="Kamal M."/>
            <person name="Kamat A."/>
            <person name="Kamvysselis M."/>
            <person name="Karlsson E."/>
            <person name="Kells C."/>
            <person name="Kieu A."/>
            <person name="Kisner P."/>
            <person name="Kodira C."/>
            <person name="Kulbokas E."/>
            <person name="Labutti K."/>
            <person name="Lama D."/>
            <person name="Landers T."/>
            <person name="Leger J."/>
            <person name="Levine S."/>
            <person name="Lewis D."/>
            <person name="Lewis T."/>
            <person name="Lindblad-toh K."/>
            <person name="Liu X."/>
            <person name="Lokyitsang T."/>
            <person name="Lokyitsang Y."/>
            <person name="Lucien O."/>
            <person name="Lui A."/>
            <person name="Ma L.J."/>
            <person name="Mabbitt R."/>
            <person name="Macdonald J."/>
            <person name="Maclean C."/>
            <person name="Major J."/>
            <person name="Manning J."/>
            <person name="Marabella R."/>
            <person name="Maru K."/>
            <person name="Matthews C."/>
            <person name="Mauceli E."/>
            <person name="Mccarthy M."/>
            <person name="Mcdonough S."/>
            <person name="Mcghee T."/>
            <person name="Meldrim J."/>
            <person name="Meneus L."/>
            <person name="Mesirov J."/>
            <person name="Mihalev A."/>
            <person name="Mihova T."/>
            <person name="Mikkelsen T."/>
            <person name="Mlenga V."/>
            <person name="Moru K."/>
            <person name="Mozes J."/>
            <person name="Mulrain L."/>
            <person name="Munson G."/>
            <person name="Naylor J."/>
            <person name="Newes C."/>
            <person name="Nguyen C."/>
            <person name="Nguyen N."/>
            <person name="Nguyen T."/>
            <person name="Nicol R."/>
            <person name="Nielsen C."/>
            <person name="Nizzari M."/>
            <person name="Norbu C."/>
            <person name="Norbu N."/>
            <person name="O'donnell P."/>
            <person name="Okoawo O."/>
            <person name="O'leary S."/>
            <person name="Omotosho B."/>
            <person name="O'neill K."/>
            <person name="Osman S."/>
            <person name="Parker S."/>
            <person name="Perrin D."/>
            <person name="Phunkhang P."/>
            <person name="Piqani B."/>
            <person name="Purcell S."/>
            <person name="Rachupka T."/>
            <person name="Ramasamy U."/>
            <person name="Rameau R."/>
            <person name="Ray V."/>
            <person name="Raymond C."/>
            <person name="Retta R."/>
            <person name="Richardson S."/>
            <person name="Rise C."/>
            <person name="Rodriguez J."/>
            <person name="Rogers J."/>
            <person name="Rogov P."/>
            <person name="Rutman M."/>
            <person name="Schupbach R."/>
            <person name="Seaman C."/>
            <person name="Settipalli S."/>
            <person name="Sharpe T."/>
            <person name="Sheridan J."/>
            <person name="Sherpa N."/>
            <person name="Shi J."/>
            <person name="Smirnov S."/>
            <person name="Smith C."/>
            <person name="Sougnez C."/>
            <person name="Spencer B."/>
            <person name="Stalker J."/>
            <person name="Stange-thomann N."/>
            <person name="Stavropoulos S."/>
            <person name="Stetson K."/>
            <person name="Stone C."/>
            <person name="Stone S."/>
            <person name="Stubbs M."/>
            <person name="Talamas J."/>
            <person name="Tchuinga P."/>
            <person name="Tenzing P."/>
            <person name="Tesfaye S."/>
            <person name="Theodore J."/>
            <person name="Thoulutsang Y."/>
            <person name="Topham K."/>
            <person name="Towey S."/>
            <person name="Tsamla T."/>
            <person name="Tsomo N."/>
            <person name="Vallee D."/>
            <person name="Vassiliev H."/>
            <person name="Venkataraman V."/>
            <person name="Vinson J."/>
            <person name="Vo A."/>
            <person name="Wade C."/>
            <person name="Wang S."/>
            <person name="Wangchuk T."/>
            <person name="Wangdi T."/>
            <person name="Whittaker C."/>
            <person name="Wilkinson J."/>
            <person name="Wu Y."/>
            <person name="Wyman D."/>
            <person name="Yadav S."/>
            <person name="Yang S."/>
            <person name="Yang X."/>
            <person name="Yeager S."/>
            <person name="Yee E."/>
            <person name="Young G."/>
            <person name="Zainoun J."/>
            <person name="Zembeck L."/>
            <person name="Zimmer A."/>
            <person name="Zody M."/>
            <person name="Lander E."/>
        </authorList>
    </citation>
    <scope>NUCLEOTIDE SEQUENCE [LARGE SCALE GENOMIC DNA]</scope>
</reference>
<proteinExistence type="inferred from homology"/>
<dbReference type="InterPro" id="IPR013078">
    <property type="entry name" value="His_Pase_superF_clade-1"/>
</dbReference>
<evidence type="ECO:0000313" key="9">
    <source>
        <dbReference type="Ensembl" id="ENSCSAVP00000003478.1"/>
    </source>
</evidence>
<feature type="binding site" evidence="8">
    <location>
        <begin position="93"/>
        <end position="98"/>
    </location>
    <ligand>
        <name>substrate</name>
    </ligand>
</feature>
<dbReference type="PANTHER" id="PTHR20935:SF0">
    <property type="entry name" value="SERINE_THREONINE-PROTEIN PHOSPHATASE PGAM5, MITOCHONDRIAL"/>
    <property type="match status" value="1"/>
</dbReference>
<keyword evidence="10" id="KW-1185">Reference proteome</keyword>
<evidence type="ECO:0000256" key="3">
    <source>
        <dbReference type="ARBA" id="ARBA00022590"/>
    </source>
</evidence>
<dbReference type="Pfam" id="PF00300">
    <property type="entry name" value="His_Phos_1"/>
    <property type="match status" value="1"/>
</dbReference>
<keyword evidence="4" id="KW-0378">Hydrolase</keyword>
<dbReference type="Proteomes" id="UP000007875">
    <property type="component" value="Unassembled WGS sequence"/>
</dbReference>
<evidence type="ECO:0000313" key="10">
    <source>
        <dbReference type="Proteomes" id="UP000007875"/>
    </source>
</evidence>
<dbReference type="STRING" id="51511.ENSCSAVP00000003478"/>
<protein>
    <recommendedName>
        <fullName evidence="5">Serine/threonine-protein phosphatase PGAM5, mitochondrial</fullName>
        <ecNumber evidence="2">3.1.3.16</ecNumber>
    </recommendedName>
    <alternativeName>
        <fullName evidence="7">Phosphoglycerate mutase family member 5</fullName>
    </alternativeName>
    <alternativeName>
        <fullName evidence="6">Serine/threonine-protein phosphatase Pgam5, mitochondrial</fullName>
    </alternativeName>
</protein>
<comment type="similarity">
    <text evidence="1">Belongs to the phosphoglycerate mutase family. BPG-dependent PGAM subfamily.</text>
</comment>
<dbReference type="GeneTree" id="ENSGT00390000004796"/>
<evidence type="ECO:0000256" key="5">
    <source>
        <dbReference type="ARBA" id="ARBA00039765"/>
    </source>
</evidence>
<dbReference type="GO" id="GO:0012501">
    <property type="term" value="P:programmed cell death"/>
    <property type="evidence" value="ECO:0007669"/>
    <property type="project" value="UniProtKB-KW"/>
</dbReference>
<dbReference type="HOGENOM" id="CLU_063130_0_1_1"/>
<keyword evidence="3" id="KW-1210">Necrosis</keyword>
<dbReference type="Gene3D" id="3.40.50.1240">
    <property type="entry name" value="Phosphoglycerate mutase-like"/>
    <property type="match status" value="1"/>
</dbReference>
<organism evidence="9 10">
    <name type="scientific">Ciona savignyi</name>
    <name type="common">Pacific transparent sea squirt</name>
    <dbReference type="NCBI Taxonomy" id="51511"/>
    <lineage>
        <taxon>Eukaryota</taxon>
        <taxon>Metazoa</taxon>
        <taxon>Chordata</taxon>
        <taxon>Tunicata</taxon>
        <taxon>Ascidiacea</taxon>
        <taxon>Phlebobranchia</taxon>
        <taxon>Cionidae</taxon>
        <taxon>Ciona</taxon>
    </lineage>
</organism>
<dbReference type="Ensembl" id="ENSCSAVT00000003531.1">
    <property type="protein sequence ID" value="ENSCSAVP00000003478.1"/>
    <property type="gene ID" value="ENSCSAVG00000002067.1"/>
</dbReference>
<dbReference type="InterPro" id="IPR029033">
    <property type="entry name" value="His_PPase_superfam"/>
</dbReference>
<dbReference type="CDD" id="cd07067">
    <property type="entry name" value="HP_PGM_like"/>
    <property type="match status" value="1"/>
</dbReference>
<evidence type="ECO:0000256" key="7">
    <source>
        <dbReference type="ARBA" id="ARBA00041839"/>
    </source>
</evidence>
<evidence type="ECO:0000256" key="6">
    <source>
        <dbReference type="ARBA" id="ARBA00040722"/>
    </source>
</evidence>
<evidence type="ECO:0000256" key="2">
    <source>
        <dbReference type="ARBA" id="ARBA00013081"/>
    </source>
</evidence>
<dbReference type="GO" id="GO:0090141">
    <property type="term" value="P:positive regulation of mitochondrial fission"/>
    <property type="evidence" value="ECO:0007669"/>
    <property type="project" value="TreeGrafter"/>
</dbReference>
<dbReference type="AlphaFoldDB" id="H2YDT0"/>